<evidence type="ECO:0000313" key="1">
    <source>
        <dbReference type="Proteomes" id="UP000695000"/>
    </source>
</evidence>
<dbReference type="PANTHER" id="PTHR21054">
    <property type="entry name" value="ZINC METALLOPROTEINASE-RELATED"/>
    <property type="match status" value="1"/>
</dbReference>
<dbReference type="Pfam" id="PF12044">
    <property type="entry name" value="Metallopep"/>
    <property type="match status" value="1"/>
</dbReference>
<reference evidence="2" key="1">
    <citation type="submission" date="2025-08" db="UniProtKB">
        <authorList>
            <consortium name="RefSeq"/>
        </authorList>
    </citation>
    <scope>IDENTIFICATION</scope>
    <source>
        <tissue evidence="2">Whole Larva</tissue>
    </source>
</reference>
<sequence length="460" mass="51960">MDAIRIENFNDGETVSYPLVLLRGSAPKDCDQLEINDVNCEVVGGKFKHLINLNVGDNLVEIKWGSLKIEVRIRYEPRGSNLVLQPLYIICDGHDGRFQGPEGVKKNDEGSALCRIDVCCKLLQSILAEKLHESGYGRKTIKVESCQVFYSKMSSASVKEMQEDELWAALGREILGSEIGKPQAKYLGFLSCTEYHGDRYKVEEMKLHEDLLKITDVYVALGGGGLAIFGTACLYTWPETTDDILSRFKDQRLVDRTRFLDDSAYRGTLGACFSTTLGSTLHELCHTFDLGHTDIGIMSRGFDNLHKVFLQEEDAERSLPRLETVCDEMVSIKLKEAESRSFIRKADFSDDVINRPICFDETCFTKSSACILAYHKWFNDYPDERKYVLSYDASMKLVKSTLGIRVIEVRSGEGGHVMANWCFTGKILRYNFQLDPLDFGSSSSLFVEDNYGNILKANIY</sequence>
<dbReference type="InterPro" id="IPR021917">
    <property type="entry name" value="Unchr_Zn-peptidase-like"/>
</dbReference>
<dbReference type="RefSeq" id="XP_017775372.1">
    <property type="nucleotide sequence ID" value="XM_017919883.1"/>
</dbReference>
<keyword evidence="1" id="KW-1185">Reference proteome</keyword>
<dbReference type="Proteomes" id="UP000695000">
    <property type="component" value="Unplaced"/>
</dbReference>
<accession>A0ABM1MLC2</accession>
<keyword evidence="2" id="KW-0378">Hydrolase</keyword>
<keyword evidence="2" id="KW-0645">Protease</keyword>
<gene>
    <name evidence="2" type="primary">LOC108561812</name>
</gene>
<organism evidence="1 2">
    <name type="scientific">Nicrophorus vespilloides</name>
    <name type="common">Boreal carrion beetle</name>
    <dbReference type="NCBI Taxonomy" id="110193"/>
    <lineage>
        <taxon>Eukaryota</taxon>
        <taxon>Metazoa</taxon>
        <taxon>Ecdysozoa</taxon>
        <taxon>Arthropoda</taxon>
        <taxon>Hexapoda</taxon>
        <taxon>Insecta</taxon>
        <taxon>Pterygota</taxon>
        <taxon>Neoptera</taxon>
        <taxon>Endopterygota</taxon>
        <taxon>Coleoptera</taxon>
        <taxon>Polyphaga</taxon>
        <taxon>Staphyliniformia</taxon>
        <taxon>Silphidae</taxon>
        <taxon>Nicrophorinae</taxon>
        <taxon>Nicrophorus</taxon>
    </lineage>
</organism>
<evidence type="ECO:0000313" key="2">
    <source>
        <dbReference type="RefSeq" id="XP_017775372.1"/>
    </source>
</evidence>
<proteinExistence type="predicted"/>
<keyword evidence="2" id="KW-0482">Metalloprotease</keyword>
<name>A0ABM1MLC2_NICVS</name>
<dbReference type="PANTHER" id="PTHR21054:SF2">
    <property type="entry name" value="MIP04191P"/>
    <property type="match status" value="1"/>
</dbReference>
<dbReference type="GO" id="GO:0008237">
    <property type="term" value="F:metallopeptidase activity"/>
    <property type="evidence" value="ECO:0007669"/>
    <property type="project" value="UniProtKB-KW"/>
</dbReference>
<dbReference type="GeneID" id="108561812"/>
<dbReference type="InterPro" id="IPR053002">
    <property type="entry name" value="Metalloproteinase_M10B"/>
</dbReference>
<protein>
    <submittedName>
        <fullName evidence="2">Zinc metalloproteinase YIL108W</fullName>
    </submittedName>
</protein>